<sequence length="76" mass="8606">MCCTPAIATREQWRSSTAEIHRSETAMAGKQGISSISALHARRMRRKDIVVKWHVYRAEPKASSSDNLWTGGRSYQ</sequence>
<dbReference type="EMBL" id="KB445563">
    <property type="protein sequence ID" value="EMC91782.1"/>
    <property type="molecule type" value="Genomic_DNA"/>
</dbReference>
<protein>
    <submittedName>
        <fullName evidence="1">Uncharacterized protein</fullName>
    </submittedName>
</protein>
<reference evidence="1 2" key="1">
    <citation type="journal article" date="2012" name="PLoS Pathog.">
        <title>Diverse lifestyles and strategies of plant pathogenesis encoded in the genomes of eighteen Dothideomycetes fungi.</title>
        <authorList>
            <person name="Ohm R.A."/>
            <person name="Feau N."/>
            <person name="Henrissat B."/>
            <person name="Schoch C.L."/>
            <person name="Horwitz B.A."/>
            <person name="Barry K.W."/>
            <person name="Condon B.J."/>
            <person name="Copeland A.C."/>
            <person name="Dhillon B."/>
            <person name="Glaser F."/>
            <person name="Hesse C.N."/>
            <person name="Kosti I."/>
            <person name="LaButti K."/>
            <person name="Lindquist E.A."/>
            <person name="Lucas S."/>
            <person name="Salamov A.A."/>
            <person name="Bradshaw R.E."/>
            <person name="Ciuffetti L."/>
            <person name="Hamelin R.C."/>
            <person name="Kema G.H.J."/>
            <person name="Lawrence C."/>
            <person name="Scott J.A."/>
            <person name="Spatafora J.W."/>
            <person name="Turgeon B.G."/>
            <person name="de Wit P.J.G.M."/>
            <person name="Zhong S."/>
            <person name="Goodwin S.B."/>
            <person name="Grigoriev I.V."/>
        </authorList>
    </citation>
    <scope>NUCLEOTIDE SEQUENCE [LARGE SCALE GENOMIC DNA]</scope>
    <source>
        <strain evidence="1 2">UAMH 10762</strain>
    </source>
</reference>
<dbReference type="HOGENOM" id="CLU_2654102_0_0_1"/>
<gene>
    <name evidence="1" type="ORF">BAUCODRAFT_304650</name>
</gene>
<dbReference type="KEGG" id="bcom:BAUCODRAFT_304650"/>
<proteinExistence type="predicted"/>
<evidence type="ECO:0000313" key="2">
    <source>
        <dbReference type="Proteomes" id="UP000011761"/>
    </source>
</evidence>
<dbReference type="AlphaFoldDB" id="M2LCT1"/>
<evidence type="ECO:0000313" key="1">
    <source>
        <dbReference type="EMBL" id="EMC91782.1"/>
    </source>
</evidence>
<dbReference type="GeneID" id="19111234"/>
<keyword evidence="2" id="KW-1185">Reference proteome</keyword>
<dbReference type="Proteomes" id="UP000011761">
    <property type="component" value="Unassembled WGS sequence"/>
</dbReference>
<dbReference type="RefSeq" id="XP_007681219.1">
    <property type="nucleotide sequence ID" value="XM_007683029.1"/>
</dbReference>
<accession>M2LCT1</accession>
<name>M2LCT1_BAUPA</name>
<organism evidence="1 2">
    <name type="scientific">Baudoinia panamericana (strain UAMH 10762)</name>
    <name type="common">Angels' share fungus</name>
    <name type="synonym">Baudoinia compniacensis (strain UAMH 10762)</name>
    <dbReference type="NCBI Taxonomy" id="717646"/>
    <lineage>
        <taxon>Eukaryota</taxon>
        <taxon>Fungi</taxon>
        <taxon>Dikarya</taxon>
        <taxon>Ascomycota</taxon>
        <taxon>Pezizomycotina</taxon>
        <taxon>Dothideomycetes</taxon>
        <taxon>Dothideomycetidae</taxon>
        <taxon>Mycosphaerellales</taxon>
        <taxon>Teratosphaeriaceae</taxon>
        <taxon>Baudoinia</taxon>
    </lineage>
</organism>